<evidence type="ECO:0000313" key="14">
    <source>
        <dbReference type="Proteomes" id="UP000515126"/>
    </source>
</evidence>
<evidence type="ECO:0000256" key="5">
    <source>
        <dbReference type="ARBA" id="ARBA00022692"/>
    </source>
</evidence>
<dbReference type="GeneID" id="110288817"/>
<dbReference type="GO" id="GO:0042605">
    <property type="term" value="F:peptide antigen binding"/>
    <property type="evidence" value="ECO:0007669"/>
    <property type="project" value="TreeGrafter"/>
</dbReference>
<comment type="function">
    <text evidence="1">Involved in the presentation of foreign antigens to the immune system.</text>
</comment>
<dbReference type="GO" id="GO:0098553">
    <property type="term" value="C:lumenal side of endoplasmic reticulum membrane"/>
    <property type="evidence" value="ECO:0007669"/>
    <property type="project" value="UniProtKB-ARBA"/>
</dbReference>
<evidence type="ECO:0000256" key="7">
    <source>
        <dbReference type="ARBA" id="ARBA00022989"/>
    </source>
</evidence>
<dbReference type="InterPro" id="IPR011161">
    <property type="entry name" value="MHC_I-like_Ag-recog"/>
</dbReference>
<dbReference type="SUPFAM" id="SSF48726">
    <property type="entry name" value="Immunoglobulin"/>
    <property type="match status" value="1"/>
</dbReference>
<dbReference type="FunFam" id="3.30.500.10:FF:000001">
    <property type="entry name" value="H-2 class I histocompatibility antigen, alpha chain"/>
    <property type="match status" value="1"/>
</dbReference>
<dbReference type="GO" id="GO:0002486">
    <property type="term" value="P:antigen processing and presentation of endogenous peptide antigen via MHC class I via ER pathway, TAP-independent"/>
    <property type="evidence" value="ECO:0007669"/>
    <property type="project" value="TreeGrafter"/>
</dbReference>
<dbReference type="Gene3D" id="2.60.40.10">
    <property type="entry name" value="Immunoglobulins"/>
    <property type="match status" value="1"/>
</dbReference>
<keyword evidence="4" id="KW-0490">MHC I</keyword>
<evidence type="ECO:0000256" key="3">
    <source>
        <dbReference type="ARBA" id="ARBA00006909"/>
    </source>
</evidence>
<evidence type="ECO:0000256" key="9">
    <source>
        <dbReference type="ARBA" id="ARBA00023180"/>
    </source>
</evidence>
<keyword evidence="14" id="KW-1185">Reference proteome</keyword>
<gene>
    <name evidence="15" type="primary">LOC110288817</name>
</gene>
<evidence type="ECO:0000259" key="13">
    <source>
        <dbReference type="PROSITE" id="PS50835"/>
    </source>
</evidence>
<dbReference type="GO" id="GO:0030670">
    <property type="term" value="C:phagocytic vesicle membrane"/>
    <property type="evidence" value="ECO:0007669"/>
    <property type="project" value="UniProtKB-ARBA"/>
</dbReference>
<name>A0A6P5P964_MUSCR</name>
<dbReference type="InterPro" id="IPR011162">
    <property type="entry name" value="MHC_I/II-like_Ag-recog"/>
</dbReference>
<sequence>MRNPGCCTLLLLLVAMDLNLYCAGSHWLQTFNAVIMEPGMINSRFIHIGYVDTIEYQRYDSKEPIAVLLPRVSWMEQVPLSYWTSETVGCAELSQVDRRILHFMVNKNEQRMDDYHTLQEVYGCNVANDGSFLGGHFRLTYYGYDDLYLNENLSSWIAYGKAAEYVKSRWDGGGDAERWKTYLQGVCVERLLRYMVLGKEALLRSDAPRTHVTHHVRPEGNVTLRCWALGFYPADITMTWKRDGNNHTQDMELPDTRPAGDGTFQKWAAVVVPSGEELRYTCHVHHKGLSEPLKLKWVPPHTIPIIAILIGLVLGTLVVGTVVIFLVWKK</sequence>
<dbReference type="SMART" id="SM00407">
    <property type="entry name" value="IGc1"/>
    <property type="match status" value="1"/>
</dbReference>
<evidence type="ECO:0000256" key="12">
    <source>
        <dbReference type="SAM" id="SignalP"/>
    </source>
</evidence>
<dbReference type="Proteomes" id="UP000515126">
    <property type="component" value="Unplaced"/>
</dbReference>
<dbReference type="CDD" id="cd07698">
    <property type="entry name" value="IgC1_MHC_I_alpha3"/>
    <property type="match status" value="1"/>
</dbReference>
<dbReference type="GO" id="GO:0001916">
    <property type="term" value="P:positive regulation of T cell mediated cytotoxicity"/>
    <property type="evidence" value="ECO:0007669"/>
    <property type="project" value="TreeGrafter"/>
</dbReference>
<keyword evidence="6" id="KW-0391">Immunity</keyword>
<keyword evidence="7 11" id="KW-1133">Transmembrane helix</keyword>
<feature type="domain" description="Ig-like" evidence="13">
    <location>
        <begin position="208"/>
        <end position="296"/>
    </location>
</feature>
<dbReference type="KEGG" id="mcal:110288817"/>
<keyword evidence="5 11" id="KW-0812">Transmembrane</keyword>
<evidence type="ECO:0000256" key="8">
    <source>
        <dbReference type="ARBA" id="ARBA00023136"/>
    </source>
</evidence>
<feature type="transmembrane region" description="Helical" evidence="11">
    <location>
        <begin position="303"/>
        <end position="328"/>
    </location>
</feature>
<evidence type="ECO:0000256" key="6">
    <source>
        <dbReference type="ARBA" id="ARBA00022859"/>
    </source>
</evidence>
<evidence type="ECO:0000256" key="10">
    <source>
        <dbReference type="RuleBase" id="RU004439"/>
    </source>
</evidence>
<dbReference type="AlphaFoldDB" id="A0A6P5P964"/>
<keyword evidence="12" id="KW-0732">Signal</keyword>
<dbReference type="PANTHER" id="PTHR16675:SF287">
    <property type="entry name" value="HISTOCOMPATIBILITY 2, M REGION LOCUS 10.1-RELATED"/>
    <property type="match status" value="1"/>
</dbReference>
<dbReference type="InterPro" id="IPR037055">
    <property type="entry name" value="MHC_I-like_Ag-recog_sf"/>
</dbReference>
<organism evidence="14 15">
    <name type="scientific">Mus caroli</name>
    <name type="common">Ryukyu mouse</name>
    <name type="synonym">Ricefield mouse</name>
    <dbReference type="NCBI Taxonomy" id="10089"/>
    <lineage>
        <taxon>Eukaryota</taxon>
        <taxon>Metazoa</taxon>
        <taxon>Chordata</taxon>
        <taxon>Craniata</taxon>
        <taxon>Vertebrata</taxon>
        <taxon>Euteleostomi</taxon>
        <taxon>Mammalia</taxon>
        <taxon>Eutheria</taxon>
        <taxon>Euarchontoglires</taxon>
        <taxon>Glires</taxon>
        <taxon>Rodentia</taxon>
        <taxon>Myomorpha</taxon>
        <taxon>Muroidea</taxon>
        <taxon>Muridae</taxon>
        <taxon>Murinae</taxon>
        <taxon>Mus</taxon>
        <taxon>Mus</taxon>
    </lineage>
</organism>
<evidence type="ECO:0000256" key="2">
    <source>
        <dbReference type="ARBA" id="ARBA00004479"/>
    </source>
</evidence>
<dbReference type="PRINTS" id="PR01638">
    <property type="entry name" value="MHCCLASSI"/>
</dbReference>
<dbReference type="GO" id="GO:0006955">
    <property type="term" value="P:immune response"/>
    <property type="evidence" value="ECO:0007669"/>
    <property type="project" value="TreeGrafter"/>
</dbReference>
<dbReference type="PANTHER" id="PTHR16675">
    <property type="entry name" value="MHC CLASS I-RELATED"/>
    <property type="match status" value="1"/>
</dbReference>
<evidence type="ECO:0000256" key="4">
    <source>
        <dbReference type="ARBA" id="ARBA00022451"/>
    </source>
</evidence>
<keyword evidence="8 11" id="KW-0472">Membrane</keyword>
<dbReference type="InterPro" id="IPR013783">
    <property type="entry name" value="Ig-like_fold"/>
</dbReference>
<dbReference type="InterPro" id="IPR003006">
    <property type="entry name" value="Ig/MHC_CS"/>
</dbReference>
<dbReference type="Gene3D" id="3.30.500.10">
    <property type="entry name" value="MHC class I-like antigen recognition-like"/>
    <property type="match status" value="1"/>
</dbReference>
<dbReference type="GO" id="GO:0005615">
    <property type="term" value="C:extracellular space"/>
    <property type="evidence" value="ECO:0007669"/>
    <property type="project" value="TreeGrafter"/>
</dbReference>
<dbReference type="RefSeq" id="XP_021010722.1">
    <property type="nucleotide sequence ID" value="XM_021155063.1"/>
</dbReference>
<evidence type="ECO:0000256" key="1">
    <source>
        <dbReference type="ARBA" id="ARBA00002297"/>
    </source>
</evidence>
<proteinExistence type="inferred from homology"/>
<dbReference type="FunFam" id="2.60.40.10:FF:000014">
    <property type="entry name" value="H-2 class I histocompatibility antigen, alpha chain"/>
    <property type="match status" value="1"/>
</dbReference>
<dbReference type="InterPro" id="IPR007110">
    <property type="entry name" value="Ig-like_dom"/>
</dbReference>
<dbReference type="InterPro" id="IPR003597">
    <property type="entry name" value="Ig_C1-set"/>
</dbReference>
<evidence type="ECO:0000313" key="15">
    <source>
        <dbReference type="RefSeq" id="XP_021010722.1"/>
    </source>
</evidence>
<dbReference type="InterPro" id="IPR036179">
    <property type="entry name" value="Ig-like_dom_sf"/>
</dbReference>
<comment type="subcellular location">
    <subcellularLocation>
        <location evidence="2">Membrane</location>
        <topology evidence="2">Single-pass type I membrane protein</topology>
    </subcellularLocation>
</comment>
<dbReference type="InterPro" id="IPR001039">
    <property type="entry name" value="MHC_I_a_a1/a2"/>
</dbReference>
<keyword evidence="9" id="KW-0325">Glycoprotein</keyword>
<evidence type="ECO:0000256" key="11">
    <source>
        <dbReference type="SAM" id="Phobius"/>
    </source>
</evidence>
<reference evidence="15" key="1">
    <citation type="submission" date="2025-08" db="UniProtKB">
        <authorList>
            <consortium name="RefSeq"/>
        </authorList>
    </citation>
    <scope>IDENTIFICATION</scope>
</reference>
<accession>A0A6P5P964</accession>
<feature type="chain" id="PRO_5027671426" evidence="12">
    <location>
        <begin position="25"/>
        <end position="330"/>
    </location>
</feature>
<dbReference type="PROSITE" id="PS50835">
    <property type="entry name" value="IG_LIKE"/>
    <property type="match status" value="1"/>
</dbReference>
<dbReference type="Pfam" id="PF07654">
    <property type="entry name" value="C1-set"/>
    <property type="match status" value="1"/>
</dbReference>
<dbReference type="GO" id="GO:0042612">
    <property type="term" value="C:MHC class I protein complex"/>
    <property type="evidence" value="ECO:0007669"/>
    <property type="project" value="UniProtKB-KW"/>
</dbReference>
<dbReference type="InterPro" id="IPR050208">
    <property type="entry name" value="MHC_class-I_related"/>
</dbReference>
<dbReference type="SUPFAM" id="SSF54452">
    <property type="entry name" value="MHC antigen-recognition domain"/>
    <property type="match status" value="1"/>
</dbReference>
<protein>
    <submittedName>
        <fullName evidence="15">HLA class I histocompatibility antigen, A-25 alpha chain-like isoform X1</fullName>
    </submittedName>
</protein>
<dbReference type="GO" id="GO:0002476">
    <property type="term" value="P:antigen processing and presentation of endogenous peptide antigen via MHC class Ib"/>
    <property type="evidence" value="ECO:0007669"/>
    <property type="project" value="TreeGrafter"/>
</dbReference>
<dbReference type="PROSITE" id="PS00290">
    <property type="entry name" value="IG_MHC"/>
    <property type="match status" value="1"/>
</dbReference>
<comment type="similarity">
    <text evidence="3 10">Belongs to the MHC class I family.</text>
</comment>
<dbReference type="GO" id="GO:0005102">
    <property type="term" value="F:signaling receptor binding"/>
    <property type="evidence" value="ECO:0007669"/>
    <property type="project" value="TreeGrafter"/>
</dbReference>
<dbReference type="GO" id="GO:0009897">
    <property type="term" value="C:external side of plasma membrane"/>
    <property type="evidence" value="ECO:0007669"/>
    <property type="project" value="TreeGrafter"/>
</dbReference>
<dbReference type="Pfam" id="PF00129">
    <property type="entry name" value="MHC_I"/>
    <property type="match status" value="1"/>
</dbReference>
<feature type="signal peptide" evidence="12">
    <location>
        <begin position="1"/>
        <end position="24"/>
    </location>
</feature>